<dbReference type="EMBL" id="MOXJ01000012">
    <property type="protein sequence ID" value="PDO10625.1"/>
    <property type="molecule type" value="Genomic_DNA"/>
</dbReference>
<feature type="domain" description="Peptidase M16 C-terminal" evidence="2">
    <location>
        <begin position="182"/>
        <end position="362"/>
    </location>
</feature>
<dbReference type="InterPro" id="IPR011765">
    <property type="entry name" value="Pept_M16_N"/>
</dbReference>
<sequence length="430" mass="48729">MKEFRREALDERWVEDRLPGGLIVTVWPKRGYRKVYAVVGVRFGSLDCRVRTGDTGERFAFPAGIAHFLEHQLFEGPSGGVFAQYAARGASANAFTGHERTAYLFSATDDVQELLDVLLEAVLTPRFTEATVSKEKSVITQEIMMYRDHPDWQCHQGLLQAMYRHHPVRTDIAGTAESVAAITKDDLVRCHELFYHPSNMRLVVAGGVEPEAVLDHVRNRLAARSFPPFRAPEREKPEEPETTVERERRIRMPVSMPRCMIGWKSAAPEPEGIEPLRREIAVRLVLEAALGKSTDFYDRLYREGLATDVFSADFHCGTDFAHVIVGGETPNPEAWARRVRDEIRRAVESGVPEHAFERARRKKTGSFLRMIQSPEAANEWLRLGMRGWSLFDVLDHLDALTADEAWQLFRQTVSPDDDRLAMSVVETEGA</sequence>
<comment type="caution">
    <text evidence="3">The sequence shown here is derived from an EMBL/GenBank/DDBJ whole genome shotgun (WGS) entry which is preliminary data.</text>
</comment>
<dbReference type="InterPro" id="IPR050361">
    <property type="entry name" value="MPP/UQCRC_Complex"/>
</dbReference>
<dbReference type="SUPFAM" id="SSF63411">
    <property type="entry name" value="LuxS/MPP-like metallohydrolase"/>
    <property type="match status" value="2"/>
</dbReference>
<evidence type="ECO:0000313" key="3">
    <source>
        <dbReference type="EMBL" id="PDO10625.1"/>
    </source>
</evidence>
<dbReference type="InterPro" id="IPR011249">
    <property type="entry name" value="Metalloenz_LuxS/M16"/>
</dbReference>
<dbReference type="NCBIfam" id="NF047421">
    <property type="entry name" value="YfmH_fam"/>
    <property type="match status" value="1"/>
</dbReference>
<evidence type="ECO:0008006" key="5">
    <source>
        <dbReference type="Google" id="ProtNLM"/>
    </source>
</evidence>
<dbReference type="PANTHER" id="PTHR11851:SF134">
    <property type="entry name" value="ZINC-DEPENDENT PROTEASE"/>
    <property type="match status" value="1"/>
</dbReference>
<dbReference type="GO" id="GO:0046872">
    <property type="term" value="F:metal ion binding"/>
    <property type="evidence" value="ECO:0007669"/>
    <property type="project" value="InterPro"/>
</dbReference>
<dbReference type="Proteomes" id="UP000243688">
    <property type="component" value="Unassembled WGS sequence"/>
</dbReference>
<dbReference type="Pfam" id="PF05193">
    <property type="entry name" value="Peptidase_M16_C"/>
    <property type="match status" value="1"/>
</dbReference>
<dbReference type="InterPro" id="IPR007863">
    <property type="entry name" value="Peptidase_M16_C"/>
</dbReference>
<evidence type="ECO:0000259" key="1">
    <source>
        <dbReference type="Pfam" id="PF00675"/>
    </source>
</evidence>
<organism evidence="3 4">
    <name type="scientific">Candidatus Reconcilbacillus cellulovorans</name>
    <dbReference type="NCBI Taxonomy" id="1906605"/>
    <lineage>
        <taxon>Bacteria</taxon>
        <taxon>Bacillati</taxon>
        <taxon>Bacillota</taxon>
        <taxon>Bacilli</taxon>
        <taxon>Bacillales</taxon>
        <taxon>Paenibacillaceae</taxon>
        <taxon>Candidatus Reconcilbacillus</taxon>
    </lineage>
</organism>
<reference evidence="3 4" key="1">
    <citation type="submission" date="2016-12" db="EMBL/GenBank/DDBJ databases">
        <title>Candidatus Reconcilibacillus cellulovorans genome.</title>
        <authorList>
            <person name="Kolinko S."/>
            <person name="Wu Y.-W."/>
            <person name="Tachea F."/>
            <person name="Denzel E."/>
            <person name="Hiras J."/>
            <person name="Baecker N."/>
            <person name="Chan L.J."/>
            <person name="Eichorst S.A."/>
            <person name="Frey D."/>
            <person name="Adams P.D."/>
            <person name="Pray T."/>
            <person name="Tanjore D."/>
            <person name="Petzold C.J."/>
            <person name="Gladden J.M."/>
            <person name="Simmons B.A."/>
            <person name="Singer S.W."/>
        </authorList>
    </citation>
    <scope>NUCLEOTIDE SEQUENCE [LARGE SCALE GENOMIC DNA]</scope>
    <source>
        <strain evidence="3">JTherm</strain>
    </source>
</reference>
<dbReference type="Pfam" id="PF00675">
    <property type="entry name" value="Peptidase_M16"/>
    <property type="match status" value="1"/>
</dbReference>
<protein>
    <recommendedName>
        <fullName evidence="5">Peptidase M16</fullName>
    </recommendedName>
</protein>
<feature type="domain" description="Peptidase M16 N-terminal" evidence="1">
    <location>
        <begin position="63"/>
        <end position="175"/>
    </location>
</feature>
<name>A0A2A6E0W1_9BACL</name>
<accession>A0A2A6E0W1</accession>
<dbReference type="AlphaFoldDB" id="A0A2A6E0W1"/>
<dbReference type="PANTHER" id="PTHR11851">
    <property type="entry name" value="METALLOPROTEASE"/>
    <property type="match status" value="1"/>
</dbReference>
<evidence type="ECO:0000313" key="4">
    <source>
        <dbReference type="Proteomes" id="UP000243688"/>
    </source>
</evidence>
<proteinExistence type="predicted"/>
<evidence type="ECO:0000259" key="2">
    <source>
        <dbReference type="Pfam" id="PF05193"/>
    </source>
</evidence>
<dbReference type="Gene3D" id="3.30.830.10">
    <property type="entry name" value="Metalloenzyme, LuxS/M16 peptidase-like"/>
    <property type="match status" value="2"/>
</dbReference>
<gene>
    <name evidence="3" type="ORF">BLM47_06255</name>
</gene>